<sequence>MVLTLLPLPWALPPLSRSRVVPVTTPLLPSAALLPPSLSRAALTATLLPLLRASPRLSPSRVVLRAASPPFLLTAACRFPSWVPLPHSPSVALLLSTPPSPPRLVVPAPAPARTLPPVSALPAAATASARPAPLPSASPPPSPPAVPSPRVPRSRSPALAP</sequence>
<keyword evidence="4" id="KW-1185">Reference proteome</keyword>
<feature type="signal peptide" evidence="2">
    <location>
        <begin position="1"/>
        <end position="18"/>
    </location>
</feature>
<proteinExistence type="predicted"/>
<evidence type="ECO:0000313" key="3">
    <source>
        <dbReference type="EMBL" id="KXJ89836.1"/>
    </source>
</evidence>
<accession>A0A136IYK7</accession>
<evidence type="ECO:0000256" key="1">
    <source>
        <dbReference type="SAM" id="MobiDB-lite"/>
    </source>
</evidence>
<evidence type="ECO:0000313" key="4">
    <source>
        <dbReference type="Proteomes" id="UP000070501"/>
    </source>
</evidence>
<organism evidence="3 4">
    <name type="scientific">Microdochium bolleyi</name>
    <dbReference type="NCBI Taxonomy" id="196109"/>
    <lineage>
        <taxon>Eukaryota</taxon>
        <taxon>Fungi</taxon>
        <taxon>Dikarya</taxon>
        <taxon>Ascomycota</taxon>
        <taxon>Pezizomycotina</taxon>
        <taxon>Sordariomycetes</taxon>
        <taxon>Xylariomycetidae</taxon>
        <taxon>Xylariales</taxon>
        <taxon>Microdochiaceae</taxon>
        <taxon>Microdochium</taxon>
    </lineage>
</organism>
<gene>
    <name evidence="3" type="ORF">Micbo1qcDRAFT_165213</name>
</gene>
<reference evidence="4" key="1">
    <citation type="submission" date="2016-02" db="EMBL/GenBank/DDBJ databases">
        <title>Draft genome sequence of Microdochium bolleyi, a fungal endophyte of beachgrass.</title>
        <authorList>
            <consortium name="DOE Joint Genome Institute"/>
            <person name="David A.S."/>
            <person name="May G."/>
            <person name="Haridas S."/>
            <person name="Lim J."/>
            <person name="Wang M."/>
            <person name="Labutti K."/>
            <person name="Lipzen A."/>
            <person name="Barry K."/>
            <person name="Grigoriev I.V."/>
        </authorList>
    </citation>
    <scope>NUCLEOTIDE SEQUENCE [LARGE SCALE GENOMIC DNA]</scope>
    <source>
        <strain evidence="4">J235TASD1</strain>
    </source>
</reference>
<protein>
    <submittedName>
        <fullName evidence="3">Uncharacterized protein</fullName>
    </submittedName>
</protein>
<dbReference type="EMBL" id="KQ964254">
    <property type="protein sequence ID" value="KXJ89836.1"/>
    <property type="molecule type" value="Genomic_DNA"/>
</dbReference>
<feature type="chain" id="PRO_5007293273" evidence="2">
    <location>
        <begin position="19"/>
        <end position="161"/>
    </location>
</feature>
<feature type="compositionally biased region" description="Low complexity" evidence="1">
    <location>
        <begin position="116"/>
        <end position="131"/>
    </location>
</feature>
<feature type="compositionally biased region" description="Pro residues" evidence="1">
    <location>
        <begin position="132"/>
        <end position="150"/>
    </location>
</feature>
<feature type="region of interest" description="Disordered" evidence="1">
    <location>
        <begin position="116"/>
        <end position="161"/>
    </location>
</feature>
<dbReference type="AlphaFoldDB" id="A0A136IYK7"/>
<dbReference type="Proteomes" id="UP000070501">
    <property type="component" value="Unassembled WGS sequence"/>
</dbReference>
<dbReference type="InParanoid" id="A0A136IYK7"/>
<dbReference type="STRING" id="196109.A0A136IYK7"/>
<name>A0A136IYK7_9PEZI</name>
<evidence type="ECO:0000256" key="2">
    <source>
        <dbReference type="SAM" id="SignalP"/>
    </source>
</evidence>
<keyword evidence="2" id="KW-0732">Signal</keyword>